<dbReference type="InterPro" id="IPR008514">
    <property type="entry name" value="T6SS_Hcp"/>
</dbReference>
<dbReference type="Gene3D" id="2.30.110.20">
    <property type="entry name" value="Hcp1-like"/>
    <property type="match status" value="1"/>
</dbReference>
<dbReference type="AlphaFoldDB" id="A0A2W7JFZ9"/>
<dbReference type="SUPFAM" id="SSF141452">
    <property type="entry name" value="Hcp1-like"/>
    <property type="match status" value="1"/>
</dbReference>
<gene>
    <name evidence="1" type="ORF">C8P66_101220</name>
</gene>
<comment type="caution">
    <text evidence="1">The sequence shown here is derived from an EMBL/GenBank/DDBJ whole genome shotgun (WGS) entry which is preliminary data.</text>
</comment>
<dbReference type="PANTHER" id="PTHR36152">
    <property type="entry name" value="CYTOPLASMIC PROTEIN-RELATED"/>
    <property type="match status" value="1"/>
</dbReference>
<dbReference type="Proteomes" id="UP000249688">
    <property type="component" value="Unassembled WGS sequence"/>
</dbReference>
<proteinExistence type="predicted"/>
<organism evidence="1 2">
    <name type="scientific">Humitalea rosea</name>
    <dbReference type="NCBI Taxonomy" id="990373"/>
    <lineage>
        <taxon>Bacteria</taxon>
        <taxon>Pseudomonadati</taxon>
        <taxon>Pseudomonadota</taxon>
        <taxon>Alphaproteobacteria</taxon>
        <taxon>Acetobacterales</taxon>
        <taxon>Roseomonadaceae</taxon>
        <taxon>Humitalea</taxon>
    </lineage>
</organism>
<dbReference type="OrthoDB" id="7571664at2"/>
<reference evidence="1 2" key="1">
    <citation type="submission" date="2018-06" db="EMBL/GenBank/DDBJ databases">
        <title>Genomic Encyclopedia of Archaeal and Bacterial Type Strains, Phase II (KMG-II): from individual species to whole genera.</title>
        <authorList>
            <person name="Goeker M."/>
        </authorList>
    </citation>
    <scope>NUCLEOTIDE SEQUENCE [LARGE SCALE GENOMIC DNA]</scope>
    <source>
        <strain evidence="1 2">DSM 24525</strain>
    </source>
</reference>
<dbReference type="InterPro" id="IPR036624">
    <property type="entry name" value="Hcp1-lik_sf"/>
</dbReference>
<dbReference type="Pfam" id="PF05638">
    <property type="entry name" value="T6SS_HCP"/>
    <property type="match status" value="1"/>
</dbReference>
<dbReference type="InterPro" id="IPR053165">
    <property type="entry name" value="HSI-I_assembly_Hcp1"/>
</dbReference>
<name>A0A2W7JFZ9_9PROT</name>
<evidence type="ECO:0000313" key="1">
    <source>
        <dbReference type="EMBL" id="PZW51003.1"/>
    </source>
</evidence>
<keyword evidence="2" id="KW-1185">Reference proteome</keyword>
<dbReference type="EMBL" id="QKYU01000001">
    <property type="protein sequence ID" value="PZW51003.1"/>
    <property type="molecule type" value="Genomic_DNA"/>
</dbReference>
<accession>A0A2W7JFZ9</accession>
<protein>
    <submittedName>
        <fullName evidence="1">Type VI secretion system secreted protein Hcp</fullName>
    </submittedName>
</protein>
<dbReference type="RefSeq" id="WP_111396284.1">
    <property type="nucleotide sequence ID" value="NZ_QKYU01000001.1"/>
</dbReference>
<dbReference type="PANTHER" id="PTHR36152:SF1">
    <property type="entry name" value="UBIQUITIN-LIKE DOMAIN-CONTAINING PROTEIN"/>
    <property type="match status" value="1"/>
</dbReference>
<sequence>MAIFMHHPVAKGETTQLTHKEWIEVHSFQFGVGRGISSGVGGGSKREATAPSVSEIVVTKTFDISSPLLFKESIGGKAVTVKIELTQTDNSGKHVAFQKYILTNTLISGYSISSGGDRPSESISLNFTKIDSEYLNIDDKFAAKTTGHVIYDIAESKLA</sequence>
<evidence type="ECO:0000313" key="2">
    <source>
        <dbReference type="Proteomes" id="UP000249688"/>
    </source>
</evidence>